<sequence length="125" mass="13905">MRFLRFAGSLGVLGLYFFWFPICVSVAFCFALSPRRKDASWQVASKWPLGGAVTLPRKPLLRDSGYAVLDASPSVDGGSCTEKCSRMLVVGFILSFCFLCLTNLGFLVEDCAMRWKESGKLWAFN</sequence>
<feature type="transmembrane region" description="Helical" evidence="1">
    <location>
        <begin position="88"/>
        <end position="108"/>
    </location>
</feature>
<evidence type="ECO:0000313" key="2">
    <source>
        <dbReference type="EMBL" id="MBW29673.1"/>
    </source>
</evidence>
<keyword evidence="1" id="KW-0812">Transmembrane</keyword>
<proteinExistence type="predicted"/>
<accession>A0A2M3ZME5</accession>
<dbReference type="EMBL" id="GGFM01008922">
    <property type="protein sequence ID" value="MBW29673.1"/>
    <property type="molecule type" value="Transcribed_RNA"/>
</dbReference>
<keyword evidence="1" id="KW-0472">Membrane</keyword>
<name>A0A2M3ZME5_9DIPT</name>
<reference evidence="2" key="1">
    <citation type="submission" date="2018-01" db="EMBL/GenBank/DDBJ databases">
        <title>An insight into the sialome of Amazonian anophelines.</title>
        <authorList>
            <person name="Ribeiro J.M."/>
            <person name="Scarpassa V."/>
            <person name="Calvo E."/>
        </authorList>
    </citation>
    <scope>NUCLEOTIDE SEQUENCE</scope>
    <source>
        <tissue evidence="2">Salivary glands</tissue>
    </source>
</reference>
<keyword evidence="1" id="KW-1133">Transmembrane helix</keyword>
<organism evidence="2">
    <name type="scientific">Anopheles braziliensis</name>
    <dbReference type="NCBI Taxonomy" id="58242"/>
    <lineage>
        <taxon>Eukaryota</taxon>
        <taxon>Metazoa</taxon>
        <taxon>Ecdysozoa</taxon>
        <taxon>Arthropoda</taxon>
        <taxon>Hexapoda</taxon>
        <taxon>Insecta</taxon>
        <taxon>Pterygota</taxon>
        <taxon>Neoptera</taxon>
        <taxon>Endopterygota</taxon>
        <taxon>Diptera</taxon>
        <taxon>Nematocera</taxon>
        <taxon>Culicoidea</taxon>
        <taxon>Culicidae</taxon>
        <taxon>Anophelinae</taxon>
        <taxon>Anopheles</taxon>
    </lineage>
</organism>
<protein>
    <submittedName>
        <fullName evidence="2">Putative secreted peptide</fullName>
    </submittedName>
</protein>
<dbReference type="AlphaFoldDB" id="A0A2M3ZME5"/>
<feature type="transmembrane region" description="Helical" evidence="1">
    <location>
        <begin position="6"/>
        <end position="32"/>
    </location>
</feature>
<evidence type="ECO:0000256" key="1">
    <source>
        <dbReference type="SAM" id="Phobius"/>
    </source>
</evidence>